<sequence>MEHPENDLHSDADFSNLPRPEPHDWDDLAAMKDPLWQLQENQRSTKQAIGYAILAPLLLLILAGAALLASRLLGGPLCDPGPHTWLCTDGFRIWWPILTSIGAFIIMVGCAVMMVHKLKAYSRWRPWMGAFWFLVPLGMLWMTLVLPFAILGHALT</sequence>
<keyword evidence="1" id="KW-1133">Transmembrane helix</keyword>
<feature type="transmembrane region" description="Helical" evidence="1">
    <location>
        <begin position="127"/>
        <end position="150"/>
    </location>
</feature>
<feature type="transmembrane region" description="Helical" evidence="1">
    <location>
        <begin position="93"/>
        <end position="115"/>
    </location>
</feature>
<keyword evidence="1" id="KW-0812">Transmembrane</keyword>
<dbReference type="EMBL" id="JAKGSI010000006">
    <property type="protein sequence ID" value="MCF4007683.1"/>
    <property type="molecule type" value="Genomic_DNA"/>
</dbReference>
<accession>A0A9X1U1K2</accession>
<evidence type="ECO:0000313" key="2">
    <source>
        <dbReference type="EMBL" id="MCF4007683.1"/>
    </source>
</evidence>
<evidence type="ECO:0000256" key="1">
    <source>
        <dbReference type="SAM" id="Phobius"/>
    </source>
</evidence>
<evidence type="ECO:0000313" key="3">
    <source>
        <dbReference type="Proteomes" id="UP001139336"/>
    </source>
</evidence>
<dbReference type="Proteomes" id="UP001139336">
    <property type="component" value="Unassembled WGS sequence"/>
</dbReference>
<organism evidence="2 3">
    <name type="scientific">Corynebacterium uropygiale</name>
    <dbReference type="NCBI Taxonomy" id="1775911"/>
    <lineage>
        <taxon>Bacteria</taxon>
        <taxon>Bacillati</taxon>
        <taxon>Actinomycetota</taxon>
        <taxon>Actinomycetes</taxon>
        <taxon>Mycobacteriales</taxon>
        <taxon>Corynebacteriaceae</taxon>
        <taxon>Corynebacterium</taxon>
    </lineage>
</organism>
<gene>
    <name evidence="2" type="ORF">L1O03_10965</name>
</gene>
<comment type="caution">
    <text evidence="2">The sequence shown here is derived from an EMBL/GenBank/DDBJ whole genome shotgun (WGS) entry which is preliminary data.</text>
</comment>
<keyword evidence="1" id="KW-0472">Membrane</keyword>
<dbReference type="RefSeq" id="WP_236120004.1">
    <property type="nucleotide sequence ID" value="NZ_JAKGSI010000006.1"/>
</dbReference>
<reference evidence="2" key="1">
    <citation type="submission" date="2022-01" db="EMBL/GenBank/DDBJ databases">
        <title>Corynebacterium sp. nov isolated from isolated from the feces of the greater white-fronted geese (Anser albifrons) at Poyang Lake, PR China.</title>
        <authorList>
            <person name="Liu Q."/>
        </authorList>
    </citation>
    <scope>NUCLEOTIDE SEQUENCE</scope>
    <source>
        <strain evidence="2">JCM 32435</strain>
    </source>
</reference>
<dbReference type="AlphaFoldDB" id="A0A9X1U1K2"/>
<name>A0A9X1U1K2_9CORY</name>
<feature type="transmembrane region" description="Helical" evidence="1">
    <location>
        <begin position="48"/>
        <end position="73"/>
    </location>
</feature>
<proteinExistence type="predicted"/>
<protein>
    <submittedName>
        <fullName evidence="2">Uncharacterized protein</fullName>
    </submittedName>
</protein>
<keyword evidence="3" id="KW-1185">Reference proteome</keyword>